<evidence type="ECO:0000313" key="3">
    <source>
        <dbReference type="EMBL" id="CAE7690840.1"/>
    </source>
</evidence>
<evidence type="ECO:0000256" key="1">
    <source>
        <dbReference type="ARBA" id="ARBA00006545"/>
    </source>
</evidence>
<gene>
    <name evidence="3" type="ORF">SPIL2461_LOCUS19345</name>
</gene>
<dbReference type="Proteomes" id="UP000649617">
    <property type="component" value="Unassembled WGS sequence"/>
</dbReference>
<dbReference type="PANTHER" id="PTHR16166">
    <property type="entry name" value="VACUOLAR PROTEIN SORTING-ASSOCIATED PROTEIN VPS13"/>
    <property type="match status" value="1"/>
</dbReference>
<accession>A0A812WLN1</accession>
<dbReference type="InterPro" id="IPR026847">
    <property type="entry name" value="VPS13"/>
</dbReference>
<comment type="similarity">
    <text evidence="1">Belongs to the VPS13 family.</text>
</comment>
<proteinExistence type="inferred from homology"/>
<evidence type="ECO:0000313" key="4">
    <source>
        <dbReference type="Proteomes" id="UP000649617"/>
    </source>
</evidence>
<feature type="compositionally biased region" description="Polar residues" evidence="2">
    <location>
        <begin position="1899"/>
        <end position="1909"/>
    </location>
</feature>
<sequence length="2645" mass="291836">SCASAATLRGAATYRVELRFRPARKLTGYSSPPTPRKLWRSDHLVVAIAAHPLEISLQLSPLSLSFTPMALALLIRGLRRWGSARQDDRGKLLKDKAHIRFKAQLEDVAPIMEKRELSASPREWRFALCVRVKQLELELALGEVPVMKGRLQHWDLTMEGTCMGGLSMSSCLASAFLWVPGASRPVLKFLGASHLSLTLPLGEAAFKEELSVRCVVAPLWICLDCTAFSLTLDYLAELEEAFASNSLACESTLDLTAHMPAQMYTAPLSNAVCCLLPECCYRLQQWDVHLSLTNLSLFIPTTAEDGGDPQGVLIGCAAKWSFRQLRSRCLVSGFFAAQAAQSASFTGTPPKSISGAIFHPCRLKIELNLALEPSQVLRGVTGRLVVDPVCISLKTEHVPLLLQIWQYIRYMDSILAAFGAEPCLEKSSSTGSLNCKARTEFSESSDSSRVWRASCADIRKVVKILEEFIPECFMHFCDQMLSLVCACRLQLEVELCALHVGLVQSSTDAELVIILVEDVLVSLDRTLAGFTTLGGAPSPLSGTSASSAPTSPITRCPRRREHFVVHVGALSVDITSTELARAATLLEPVCFVLDLYEGHRHQPSSCKVSWMNLNISSALIETMVSLYNDASKRAASMQHCEPDTSGGTPVSLRCFSPSAHSGSSPAARPVLQRQFSISSRQPQLSVWNLLGQDIAVTVVETGGSSISEHISNESNGIVQMPWCGIRTSSAGDPRGWAVQLRMAEVPEVDVSLHLSAAAAIKSVAVKPRYLTSSSSISTSLRRLGSKFRCNSSETNTSTQSNLDMAMKMAAPPPPLSGQCWILVRTEVGSKLHELEVHISSVLFLENRTSVSISVAPYGTSLENFMELPPKSRPRPVPVSWLAMGPDGKLPPTLWAGVSDEVKMPFFGSSGSSLSMTAVMSGVSGSTDSMERWTWMRSQRKRGMLQPLIGSRTWQAICRYKSMVANDYFLRSRMIRLHDRAGDECACFSATVSGVSADLQASLQALIFSVALDPAAQICNRMPCALQLQTEEGPLLIRPGEDVDILKPSQQLQLSLEAPVSTGLSEDPVRLHLATALWADRLPREKHQKQLVFEGDKTQKCEERKDRDDFRELPRLVATLETEPGLNMSECWAPLQVRQYSPRSLRLIFFTQYWLMNRRSDCRVCLPRVDLPARAETGLAKFGSKRPGQHPTRHALMQYGSNSLRMVSEDLVRRGKIRLGLCDQRYNASGESLVPVTQAFRIRQPTVGSATAPRTDRNPVQRCFGYTVRPAPLPFHRTLIVEVVRRYTLLNHKDHPLFCFEQNVCLAPLELSAGSSAAFDPQGAKLQIAISGVGPSYGANTSSTTASNLPANERPADRIVTLPHRLKHETQDLESGRRGPKRAVTWADQTENQVEADVVMEDAERESQQWDCYSASFCLAETSRSRFQLMHQIDLSCFVSAFACASAHLARPEPLVGPAEPPTAHGRAWCLTAVDTMVEQSSVVVRFSEPLRPQFRIINRTGHPLGLCQDCEGAPSLELAPERRMSFCWFQPESPQLLKLRLGPKEHSYEVGTVEEHFPPLHVERPPQGAAAGWFREEFLVQTKVVRGSREVHIHPHCRLTNLKGQPLLVRSGNAKAGEMAVVPHEGSVCLQRECKTAEHVFLQIASCAQDCSLGASATHWSAPIMLTKNLSGHRGFLRHMTSGGAGMTSVFEITMVDVKKDAVSDFLVVELRPYVQSKCPYFIENASRLCCSVSQLDGPEAGATLDLFPQESAPFVPVGAVLGGAGSFQVRLSAMGEDDEVDHSAVIDIELPQEAVLGPLHVQVLKERPRHIIIRDVGAVQKSGLRRSRKSQLQAFPPFLLMRRLLGTGKAWIPDWKDGKEKLAVPKAIPLSPRRRTRLSAYGSQFGIGSPASSRKRTSTLPLGTSRPSSPGGVQRRRPTHFTGASTPRLLAMPSVRSLGSPISRLRKGTLDIFWTRSGRKRSYRSNGIVFQLCAEGAGITLVDSTALHEVAYLCVETLVISSTRDGVQHELDVKLGCVQLDVRDNGTSWRSNVMLRPQRLRLHNPVRTVKERPFLVCSATWTALDRGAGAAAHLEVESLRIDIQPIELRLDTLSCFQLAHYGLDLLRRAEPIIASHPLFGHLRLMLKTHWRSDGEQLLVAEEGEPQDPVLGEPPCPEGDDFNVPTPVFLKELFVRRIQFFVSVRFNGKGATDCHGNEALHAVDILLRKLIPFDVSQARISMGPFFRRRGATAPSSPSLWRRLLRFIPCIGDTDADAHLSDEFLPHGFHELLSEAASATGTAVLRQIPQLLGAQRVLGSPAQLCAELNQALRLALFGICSCSPWLLIAALLTVLAAVLESVEGIFMIVAKTTCRITAGTVPTGLRKEPSGVPGALMDLLWYGFPWHAQQLYRECRRQSHIAYSAHSITVSLRCMLEGTWHLVFSIVSSSMVIVAKLFQSLQLLFHTLAWYVCPERVAELGAPLSRRVGPLLFHIGSPLQYSHSMTSIMGVVHKAVRGTRLRDWRLRHLPGGDGSLLAVQGSGFFLVRSSAIRRCVPAREADVFLAWQARGNWERVELRLVRPALRTERKELRRSFMLCLYRRTAPYCKVLRLGSRRAALSAFSFAQECISSWVRAEVQAQMAPDTPRLRLLRRVHRSAAVRASNA</sequence>
<feature type="non-terminal residue" evidence="3">
    <location>
        <position position="2645"/>
    </location>
</feature>
<dbReference type="OrthoDB" id="425109at2759"/>
<reference evidence="3" key="1">
    <citation type="submission" date="2021-02" db="EMBL/GenBank/DDBJ databases">
        <authorList>
            <person name="Dougan E. K."/>
            <person name="Rhodes N."/>
            <person name="Thang M."/>
            <person name="Chan C."/>
        </authorList>
    </citation>
    <scope>NUCLEOTIDE SEQUENCE</scope>
</reference>
<name>A0A812WLN1_SYMPI</name>
<evidence type="ECO:0000256" key="2">
    <source>
        <dbReference type="SAM" id="MobiDB-lite"/>
    </source>
</evidence>
<dbReference type="PANTHER" id="PTHR16166:SF93">
    <property type="entry name" value="INTERMEMBRANE LIPID TRANSFER PROTEIN VPS13"/>
    <property type="match status" value="1"/>
</dbReference>
<dbReference type="GO" id="GO:0045053">
    <property type="term" value="P:protein retention in Golgi apparatus"/>
    <property type="evidence" value="ECO:0007669"/>
    <property type="project" value="TreeGrafter"/>
</dbReference>
<comment type="caution">
    <text evidence="3">The sequence shown here is derived from an EMBL/GenBank/DDBJ whole genome shotgun (WGS) entry which is preliminary data.</text>
</comment>
<feature type="region of interest" description="Disordered" evidence="2">
    <location>
        <begin position="1883"/>
        <end position="1926"/>
    </location>
</feature>
<keyword evidence="4" id="KW-1185">Reference proteome</keyword>
<protein>
    <submittedName>
        <fullName evidence="3">Uncharacterized protein</fullName>
    </submittedName>
</protein>
<dbReference type="EMBL" id="CAJNIZ010044493">
    <property type="protein sequence ID" value="CAE7690840.1"/>
    <property type="molecule type" value="Genomic_DNA"/>
</dbReference>
<organism evidence="3 4">
    <name type="scientific">Symbiodinium pilosum</name>
    <name type="common">Dinoflagellate</name>
    <dbReference type="NCBI Taxonomy" id="2952"/>
    <lineage>
        <taxon>Eukaryota</taxon>
        <taxon>Sar</taxon>
        <taxon>Alveolata</taxon>
        <taxon>Dinophyceae</taxon>
        <taxon>Suessiales</taxon>
        <taxon>Symbiodiniaceae</taxon>
        <taxon>Symbiodinium</taxon>
    </lineage>
</organism>
<dbReference type="GO" id="GO:0006623">
    <property type="term" value="P:protein targeting to vacuole"/>
    <property type="evidence" value="ECO:0007669"/>
    <property type="project" value="TreeGrafter"/>
</dbReference>